<reference evidence="1 2" key="1">
    <citation type="journal article" date="2013" name="PLoS Genet.">
        <title>The genome and development-dependent transcriptomes of Pyronema confluens: a window into fungal evolution.</title>
        <authorList>
            <person name="Traeger S."/>
            <person name="Altegoer F."/>
            <person name="Freitag M."/>
            <person name="Gabaldon T."/>
            <person name="Kempken F."/>
            <person name="Kumar A."/>
            <person name="Marcet-Houben M."/>
            <person name="Poggeler S."/>
            <person name="Stajich J.E."/>
            <person name="Nowrousian M."/>
        </authorList>
    </citation>
    <scope>NUCLEOTIDE SEQUENCE [LARGE SCALE GENOMIC DNA]</scope>
    <source>
        <strain evidence="2">CBS 100304</strain>
        <tissue evidence="1">Vegetative mycelium</tissue>
    </source>
</reference>
<sequence length="33" mass="3670">MKLQARASQANIYAIKGQREVNQLNVCGPIKAR</sequence>
<evidence type="ECO:0000313" key="1">
    <source>
        <dbReference type="EMBL" id="CCX15143.1"/>
    </source>
</evidence>
<protein>
    <submittedName>
        <fullName evidence="1">Uncharacterized protein</fullName>
    </submittedName>
</protein>
<name>U4L9G1_PYROM</name>
<accession>U4L9G1</accession>
<organism evidence="1 2">
    <name type="scientific">Pyronema omphalodes (strain CBS 100304)</name>
    <name type="common">Pyronema confluens</name>
    <dbReference type="NCBI Taxonomy" id="1076935"/>
    <lineage>
        <taxon>Eukaryota</taxon>
        <taxon>Fungi</taxon>
        <taxon>Dikarya</taxon>
        <taxon>Ascomycota</taxon>
        <taxon>Pezizomycotina</taxon>
        <taxon>Pezizomycetes</taxon>
        <taxon>Pezizales</taxon>
        <taxon>Pyronemataceae</taxon>
        <taxon>Pyronema</taxon>
    </lineage>
</organism>
<dbReference type="Proteomes" id="UP000018144">
    <property type="component" value="Unassembled WGS sequence"/>
</dbReference>
<proteinExistence type="predicted"/>
<dbReference type="AlphaFoldDB" id="U4L9G1"/>
<evidence type="ECO:0000313" key="2">
    <source>
        <dbReference type="Proteomes" id="UP000018144"/>
    </source>
</evidence>
<keyword evidence="2" id="KW-1185">Reference proteome</keyword>
<dbReference type="EMBL" id="HF936136">
    <property type="protein sequence ID" value="CCX15143.1"/>
    <property type="molecule type" value="Genomic_DNA"/>
</dbReference>
<gene>
    <name evidence="1" type="ORF">PCON_01418</name>
</gene>